<comment type="caution">
    <text evidence="2">The sequence shown here is derived from an EMBL/GenBank/DDBJ whole genome shotgun (WGS) entry which is preliminary data.</text>
</comment>
<protein>
    <submittedName>
        <fullName evidence="2">Uncharacterized protein</fullName>
    </submittedName>
</protein>
<evidence type="ECO:0000313" key="3">
    <source>
        <dbReference type="Proteomes" id="UP001156664"/>
    </source>
</evidence>
<keyword evidence="1" id="KW-1133">Transmembrane helix</keyword>
<keyword evidence="1" id="KW-0472">Membrane</keyword>
<keyword evidence="1" id="KW-0812">Transmembrane</keyword>
<organism evidence="2 3">
    <name type="scientific">Limnobacter litoralis</name>
    <dbReference type="NCBI Taxonomy" id="481366"/>
    <lineage>
        <taxon>Bacteria</taxon>
        <taxon>Pseudomonadati</taxon>
        <taxon>Pseudomonadota</taxon>
        <taxon>Betaproteobacteria</taxon>
        <taxon>Burkholderiales</taxon>
        <taxon>Burkholderiaceae</taxon>
        <taxon>Limnobacter</taxon>
    </lineage>
</organism>
<reference evidence="3" key="1">
    <citation type="journal article" date="2019" name="Int. J. Syst. Evol. Microbiol.">
        <title>The Global Catalogue of Microorganisms (GCM) 10K type strain sequencing project: providing services to taxonomists for standard genome sequencing and annotation.</title>
        <authorList>
            <consortium name="The Broad Institute Genomics Platform"/>
            <consortium name="The Broad Institute Genome Sequencing Center for Infectious Disease"/>
            <person name="Wu L."/>
            <person name="Ma J."/>
        </authorList>
    </citation>
    <scope>NUCLEOTIDE SEQUENCE [LARGE SCALE GENOMIC DNA]</scope>
    <source>
        <strain evidence="3">NBRC 105857</strain>
    </source>
</reference>
<dbReference type="Proteomes" id="UP001156664">
    <property type="component" value="Unassembled WGS sequence"/>
</dbReference>
<gene>
    <name evidence="2" type="ORF">GCM10007875_23760</name>
</gene>
<evidence type="ECO:0000256" key="1">
    <source>
        <dbReference type="SAM" id="Phobius"/>
    </source>
</evidence>
<dbReference type="EMBL" id="BSOJ01000030">
    <property type="protein sequence ID" value="GLR27285.1"/>
    <property type="molecule type" value="Genomic_DNA"/>
</dbReference>
<name>A0ABQ5YV22_9BURK</name>
<evidence type="ECO:0000313" key="2">
    <source>
        <dbReference type="EMBL" id="GLR27285.1"/>
    </source>
</evidence>
<feature type="transmembrane region" description="Helical" evidence="1">
    <location>
        <begin position="6"/>
        <end position="23"/>
    </location>
</feature>
<accession>A0ABQ5YV22</accession>
<sequence length="52" mass="5944">MWVLYLEMVLALGVIVFIMVWTLRARIDHPVIEPESKQNDEASKSTDDAPSQ</sequence>
<keyword evidence="3" id="KW-1185">Reference proteome</keyword>
<proteinExistence type="predicted"/>
<dbReference type="RefSeq" id="WP_284282033.1">
    <property type="nucleotide sequence ID" value="NZ_BSOJ01000030.1"/>
</dbReference>